<feature type="chain" id="PRO_5046678363" description="Lipoprotein" evidence="1">
    <location>
        <begin position="20"/>
        <end position="159"/>
    </location>
</feature>
<keyword evidence="1" id="KW-0732">Signal</keyword>
<accession>A0ABX0MEV6</accession>
<sequence length="159" mass="18631">MIKRMLACVLLIQTAPVMGACVVPTEVQLHEVWNAFRADAKQGVPAKMEHYFQFPLMFIPPFEYQKPPMVSRTTFRKNYAEIFFKSTHGEDLDIHRRLLKTTGNEVSSAIHFETKACRLKVAVELSDYRFDFHQQRGWIITAVRYADDYYVMKSFKSDR</sequence>
<dbReference type="RefSeq" id="WP_167235116.1">
    <property type="nucleotide sequence ID" value="NZ_WHJF01000001.1"/>
</dbReference>
<dbReference type="EMBL" id="WHJF01000001">
    <property type="protein sequence ID" value="NHZ60836.1"/>
    <property type="molecule type" value="Genomic_DNA"/>
</dbReference>
<reference evidence="2 3" key="1">
    <citation type="submission" date="2019-10" db="EMBL/GenBank/DDBJ databases">
        <title>Taxonomy of Antarctic Massilia spp.: description of Massilia rubra sp. nov., Massilia aquatica sp. nov., Massilia mucilaginosa sp. nov., Massilia frigida sp. nov. isolated from streams, lakes and regoliths.</title>
        <authorList>
            <person name="Holochova P."/>
            <person name="Sedlacek I."/>
            <person name="Kralova S."/>
            <person name="Maslanova I."/>
            <person name="Busse H.-J."/>
            <person name="Stankova E."/>
            <person name="Vrbovska V."/>
            <person name="Kovarovic V."/>
            <person name="Bartak M."/>
            <person name="Svec P."/>
            <person name="Pantucek R."/>
        </authorList>
    </citation>
    <scope>NUCLEOTIDE SEQUENCE [LARGE SCALE GENOMIC DNA]</scope>
    <source>
        <strain evidence="2 3">CCM 8694</strain>
    </source>
</reference>
<feature type="signal peptide" evidence="1">
    <location>
        <begin position="1"/>
        <end position="19"/>
    </location>
</feature>
<keyword evidence="3" id="KW-1185">Reference proteome</keyword>
<protein>
    <recommendedName>
        <fullName evidence="4">Lipoprotein</fullName>
    </recommendedName>
</protein>
<evidence type="ECO:0008006" key="4">
    <source>
        <dbReference type="Google" id="ProtNLM"/>
    </source>
</evidence>
<dbReference type="PROSITE" id="PS51257">
    <property type="entry name" value="PROKAR_LIPOPROTEIN"/>
    <property type="match status" value="1"/>
</dbReference>
<comment type="caution">
    <text evidence="2">The sequence shown here is derived from an EMBL/GenBank/DDBJ whole genome shotgun (WGS) entry which is preliminary data.</text>
</comment>
<proteinExistence type="predicted"/>
<evidence type="ECO:0000256" key="1">
    <source>
        <dbReference type="SAM" id="SignalP"/>
    </source>
</evidence>
<organism evidence="2 3">
    <name type="scientific">Massilia genomosp. 1</name>
    <dbReference type="NCBI Taxonomy" id="2609280"/>
    <lineage>
        <taxon>Bacteria</taxon>
        <taxon>Pseudomonadati</taxon>
        <taxon>Pseudomonadota</taxon>
        <taxon>Betaproteobacteria</taxon>
        <taxon>Burkholderiales</taxon>
        <taxon>Oxalobacteraceae</taxon>
        <taxon>Telluria group</taxon>
        <taxon>Massilia</taxon>
    </lineage>
</organism>
<gene>
    <name evidence="2" type="ORF">F1735_00675</name>
</gene>
<evidence type="ECO:0000313" key="3">
    <source>
        <dbReference type="Proteomes" id="UP000610594"/>
    </source>
</evidence>
<evidence type="ECO:0000313" key="2">
    <source>
        <dbReference type="EMBL" id="NHZ60836.1"/>
    </source>
</evidence>
<dbReference type="Proteomes" id="UP000610594">
    <property type="component" value="Unassembled WGS sequence"/>
</dbReference>
<name>A0ABX0MEV6_9BURK</name>